<reference evidence="2 7" key="3">
    <citation type="submission" date="2020-01" db="EMBL/GenBank/DDBJ databases">
        <authorList>
            <person name="Sanchez-Estrada R."/>
            <person name="Gonzalez-Y-Merchand J.A."/>
            <person name="Rivera-Gutierrez S."/>
        </authorList>
    </citation>
    <scope>NUCLEOTIDE SEQUENCE [LARGE SCALE GENOMIC DNA]</scope>
    <source>
        <strain evidence="2 7">CST 7247</strain>
    </source>
</reference>
<evidence type="ECO:0000313" key="2">
    <source>
        <dbReference type="EMBL" id="NDJ88625.1"/>
    </source>
</evidence>
<dbReference type="Proteomes" id="UP000092668">
    <property type="component" value="Unassembled WGS sequence"/>
</dbReference>
<organism evidence="3 5">
    <name type="scientific">Mycolicibacter kumamotonensis</name>
    <dbReference type="NCBI Taxonomy" id="354243"/>
    <lineage>
        <taxon>Bacteria</taxon>
        <taxon>Bacillati</taxon>
        <taxon>Actinomycetota</taxon>
        <taxon>Actinomycetes</taxon>
        <taxon>Mycobacteriales</taxon>
        <taxon>Mycobacteriaceae</taxon>
        <taxon>Mycolicibacter</taxon>
    </lineage>
</organism>
<dbReference type="EMBL" id="JAACYR010000013">
    <property type="protein sequence ID" value="NDJ88625.1"/>
    <property type="molecule type" value="Genomic_DNA"/>
</dbReference>
<comment type="caution">
    <text evidence="3">The sequence shown here is derived from an EMBL/GenBank/DDBJ whole genome shotgun (WGS) entry which is preliminary data.</text>
</comment>
<evidence type="ECO:0000313" key="4">
    <source>
        <dbReference type="EMBL" id="ORA83539.1"/>
    </source>
</evidence>
<evidence type="ECO:0000313" key="3">
    <source>
        <dbReference type="EMBL" id="OBY31138.1"/>
    </source>
</evidence>
<dbReference type="Proteomes" id="UP000466523">
    <property type="component" value="Unassembled WGS sequence"/>
</dbReference>
<reference evidence="4 6" key="2">
    <citation type="submission" date="2017-02" db="EMBL/GenBank/DDBJ databases">
        <title>The new phylogeny of genus Mycobacterium.</title>
        <authorList>
            <person name="Tortoli E."/>
            <person name="Trovato A."/>
            <person name="Cirillo D.M."/>
        </authorList>
    </citation>
    <scope>NUCLEOTIDE SEQUENCE [LARGE SCALE GENOMIC DNA]</scope>
    <source>
        <strain evidence="4 6">DSM 45093</strain>
    </source>
</reference>
<dbReference type="OrthoDB" id="9959226at2"/>
<proteinExistence type="predicted"/>
<keyword evidence="1" id="KW-0732">Signal</keyword>
<protein>
    <recommendedName>
        <fullName evidence="8">Secreted protein</fullName>
    </recommendedName>
</protein>
<keyword evidence="5" id="KW-1185">Reference proteome</keyword>
<evidence type="ECO:0000313" key="7">
    <source>
        <dbReference type="Proteomes" id="UP000466523"/>
    </source>
</evidence>
<feature type="chain" id="PRO_5015061072" description="Secreted protein" evidence="1">
    <location>
        <begin position="32"/>
        <end position="78"/>
    </location>
</feature>
<reference evidence="3 5" key="1">
    <citation type="submission" date="2015-06" db="EMBL/GenBank/DDBJ databases">
        <title>Genome sequence of Mycobacterium kumamotonense strain Roo.</title>
        <authorList>
            <person name="Greninger A.L."/>
            <person name="Cunningham G."/>
            <person name="Miller S."/>
        </authorList>
    </citation>
    <scope>NUCLEOTIDE SEQUENCE [LARGE SCALE GENOMIC DNA]</scope>
    <source>
        <strain evidence="3 5">Roo</strain>
    </source>
</reference>
<accession>A0A1B8SEI8</accession>
<dbReference type="PATRIC" id="fig|354243.3.peg.2893"/>
<evidence type="ECO:0000313" key="6">
    <source>
        <dbReference type="Proteomes" id="UP000192713"/>
    </source>
</evidence>
<dbReference type="EMBL" id="MVHU01000001">
    <property type="protein sequence ID" value="ORA83539.1"/>
    <property type="molecule type" value="Genomic_DNA"/>
</dbReference>
<evidence type="ECO:0000313" key="5">
    <source>
        <dbReference type="Proteomes" id="UP000092668"/>
    </source>
</evidence>
<dbReference type="RefSeq" id="WP_019735161.1">
    <property type="nucleotide sequence ID" value="NZ_JAACYR010000013.1"/>
</dbReference>
<feature type="signal peptide" evidence="1">
    <location>
        <begin position="1"/>
        <end position="31"/>
    </location>
</feature>
<dbReference type="AlphaFoldDB" id="A0A1B8SEI8"/>
<dbReference type="Proteomes" id="UP000192713">
    <property type="component" value="Unassembled WGS sequence"/>
</dbReference>
<dbReference type="EMBL" id="LFOE01000020">
    <property type="protein sequence ID" value="OBY31138.1"/>
    <property type="molecule type" value="Genomic_DNA"/>
</dbReference>
<evidence type="ECO:0008006" key="8">
    <source>
        <dbReference type="Google" id="ProtNLM"/>
    </source>
</evidence>
<name>A0A1B8SEI8_9MYCO</name>
<gene>
    <name evidence="3" type="ORF">ACT18_13995</name>
    <name evidence="4" type="ORF">BST28_01275</name>
    <name evidence="2" type="ORF">GWR20_05545</name>
</gene>
<evidence type="ECO:0000256" key="1">
    <source>
        <dbReference type="SAM" id="SignalP"/>
    </source>
</evidence>
<sequence length="78" mass="7938">MNIGRILVAAVLSASVAMGGLVGTAAGVANAATGFATTKETPTPQPIPGVTLDHHDRKKLEKYLKKHPEIAVPSPGAP</sequence>